<dbReference type="Pfam" id="PF04082">
    <property type="entry name" value="Fungal_trans"/>
    <property type="match status" value="1"/>
</dbReference>
<comment type="subcellular location">
    <subcellularLocation>
        <location evidence="1">Nucleus</location>
    </subcellularLocation>
</comment>
<gene>
    <name evidence="5" type="ORF">AAF712_000124</name>
</gene>
<organism evidence="5 6">
    <name type="scientific">Marasmius tenuissimus</name>
    <dbReference type="NCBI Taxonomy" id="585030"/>
    <lineage>
        <taxon>Eukaryota</taxon>
        <taxon>Fungi</taxon>
        <taxon>Dikarya</taxon>
        <taxon>Basidiomycota</taxon>
        <taxon>Agaricomycotina</taxon>
        <taxon>Agaricomycetes</taxon>
        <taxon>Agaricomycetidae</taxon>
        <taxon>Agaricales</taxon>
        <taxon>Marasmiineae</taxon>
        <taxon>Marasmiaceae</taxon>
        <taxon>Marasmius</taxon>
    </lineage>
</organism>
<dbReference type="PANTHER" id="PTHR31001:SF56">
    <property type="entry name" value="ZN(2)-C6 FUNGAL-TYPE DOMAIN-CONTAINING PROTEIN"/>
    <property type="match status" value="1"/>
</dbReference>
<dbReference type="PANTHER" id="PTHR31001">
    <property type="entry name" value="UNCHARACTERIZED TRANSCRIPTIONAL REGULATORY PROTEIN"/>
    <property type="match status" value="1"/>
</dbReference>
<dbReference type="Proteomes" id="UP001437256">
    <property type="component" value="Unassembled WGS sequence"/>
</dbReference>
<evidence type="ECO:0000256" key="2">
    <source>
        <dbReference type="ARBA" id="ARBA00023242"/>
    </source>
</evidence>
<feature type="region of interest" description="Disordered" evidence="3">
    <location>
        <begin position="575"/>
        <end position="641"/>
    </location>
</feature>
<evidence type="ECO:0000256" key="1">
    <source>
        <dbReference type="ARBA" id="ARBA00004123"/>
    </source>
</evidence>
<feature type="domain" description="Xylanolytic transcriptional activator regulatory" evidence="4">
    <location>
        <begin position="264"/>
        <end position="337"/>
    </location>
</feature>
<accession>A0ABR3AG46</accession>
<proteinExistence type="predicted"/>
<evidence type="ECO:0000259" key="4">
    <source>
        <dbReference type="SMART" id="SM00906"/>
    </source>
</evidence>
<feature type="compositionally biased region" description="Polar residues" evidence="3">
    <location>
        <begin position="586"/>
        <end position="597"/>
    </location>
</feature>
<name>A0ABR3AG46_9AGAR</name>
<reference evidence="5 6" key="1">
    <citation type="submission" date="2024-05" db="EMBL/GenBank/DDBJ databases">
        <title>A draft genome resource for the thread blight pathogen Marasmius tenuissimus strain MS-2.</title>
        <authorList>
            <person name="Yulfo-Soto G.E."/>
            <person name="Baruah I.K."/>
            <person name="Amoako-Attah I."/>
            <person name="Bukari Y."/>
            <person name="Meinhardt L.W."/>
            <person name="Bailey B.A."/>
            <person name="Cohen S.P."/>
        </authorList>
    </citation>
    <scope>NUCLEOTIDE SEQUENCE [LARGE SCALE GENOMIC DNA]</scope>
    <source>
        <strain evidence="5 6">MS-2</strain>
    </source>
</reference>
<dbReference type="CDD" id="cd12148">
    <property type="entry name" value="fungal_TF_MHR"/>
    <property type="match status" value="1"/>
</dbReference>
<feature type="region of interest" description="Disordered" evidence="3">
    <location>
        <begin position="73"/>
        <end position="97"/>
    </location>
</feature>
<dbReference type="InterPro" id="IPR007219">
    <property type="entry name" value="XnlR_reg_dom"/>
</dbReference>
<dbReference type="EMBL" id="JBBXMP010000001">
    <property type="protein sequence ID" value="KAL0072361.1"/>
    <property type="molecule type" value="Genomic_DNA"/>
</dbReference>
<protein>
    <recommendedName>
        <fullName evidence="4">Xylanolytic transcriptional activator regulatory domain-containing protein</fullName>
    </recommendedName>
</protein>
<keyword evidence="2" id="KW-0539">Nucleus</keyword>
<evidence type="ECO:0000313" key="5">
    <source>
        <dbReference type="EMBL" id="KAL0072361.1"/>
    </source>
</evidence>
<evidence type="ECO:0000256" key="3">
    <source>
        <dbReference type="SAM" id="MobiDB-lite"/>
    </source>
</evidence>
<evidence type="ECO:0000313" key="6">
    <source>
        <dbReference type="Proteomes" id="UP001437256"/>
    </source>
</evidence>
<comment type="caution">
    <text evidence="5">The sequence shown here is derived from an EMBL/GenBank/DDBJ whole genome shotgun (WGS) entry which is preliminary data.</text>
</comment>
<dbReference type="InterPro" id="IPR050613">
    <property type="entry name" value="Sec_Metabolite_Reg"/>
</dbReference>
<dbReference type="SMART" id="SM00906">
    <property type="entry name" value="Fungal_trans"/>
    <property type="match status" value="1"/>
</dbReference>
<sequence>MSRRIRQLEDALSLLQPSHPLLRDEYLRIKFPPNSPEDTAIEKEDVPAEAADLADAYGTLTLEAGGRRRYLGRTGGSENLMGVGEDQHSAESESTYSSVPPGISQLSRFFPFMNGPQDVPPSLSVIIDYLPENARARSLCEVFLTQTSWSPRLVMRDELIDDIFTPVYAYIESKLTHRAPIEDEAIPVSPHRLAVLFLVLALGTLVDPTLKPYSNDAKYFFDLGKACLSLNSVLESSELATLQAVTLTGYFFNHGGPWYSTEAPWSLLGLCTSMVYRLGLHSESPKWNLDPKTINRRRALFWDVHFIDTFYSLSLGRPSALHVSFINCPFPDDPEDPIETEVMKLLRWGWKFCKDVVSQVTIATLKPHIPDYATILELDKKIREHGVPPDDVKADPPSLHTRGVRLSATTSIHLHRSFFLRAIKDHPRDPMGSPYALSFLAAYRGASTVIQLDAKACSQDSSWLTRRWGVFNSLLSAGIIVGMIVSHCPTHNTAQKALEDLTLLVDMFSGISNSSGRARAAHGALKKMHDKAIRILNEANGQEGAHRGRSEVHDGRVTTDDDLEIFADHAIAKVSNSGGENDHRGTSSASSVPSQPAIQYGRDPSPSSGQAPGIAFSSPSGEGLPAAHGGDSFALSSFPTTGRPLAPGFHLQERQDHHQAINVHNTYHHLEIEHQPRHQSSPEDTFYVEWERHPPPHAIVHPPTAGMMGGGMNAQWLALMQEEGFIDPYPGSLNTPHRT</sequence>
<keyword evidence="6" id="KW-1185">Reference proteome</keyword>